<gene>
    <name evidence="2" type="ORF">K1Y72_28060</name>
</gene>
<keyword evidence="2" id="KW-0540">Nuclease</keyword>
<dbReference type="RefSeq" id="WP_220169492.1">
    <property type="nucleotide sequence ID" value="NZ_JAIBOA010000022.1"/>
</dbReference>
<keyword evidence="2" id="KW-0378">Hydrolase</keyword>
<dbReference type="Proteomes" id="UP000774570">
    <property type="component" value="Unassembled WGS sequence"/>
</dbReference>
<dbReference type="PANTHER" id="PTHR35400:SF3">
    <property type="entry name" value="SLL1072 PROTEIN"/>
    <property type="match status" value="1"/>
</dbReference>
<evidence type="ECO:0000313" key="3">
    <source>
        <dbReference type="Proteomes" id="UP000774570"/>
    </source>
</evidence>
<evidence type="ECO:0000259" key="1">
    <source>
        <dbReference type="Pfam" id="PF05685"/>
    </source>
</evidence>
<reference evidence="2 3" key="1">
    <citation type="submission" date="2021-07" db="EMBL/GenBank/DDBJ databases">
        <title>Actinomadura sp. PM05-2 isolated from lichen.</title>
        <authorList>
            <person name="Somphong A."/>
            <person name="Phongsopitanun W."/>
            <person name="Tanasupawat S."/>
            <person name="Peongsungnone V."/>
        </authorList>
    </citation>
    <scope>NUCLEOTIDE SEQUENCE [LARGE SCALE GENOMIC DNA]</scope>
    <source>
        <strain evidence="2 3">PM05-2</strain>
    </source>
</reference>
<dbReference type="InterPro" id="IPR012296">
    <property type="entry name" value="Nuclease_put_TT1808"/>
</dbReference>
<dbReference type="SUPFAM" id="SSF52980">
    <property type="entry name" value="Restriction endonuclease-like"/>
    <property type="match status" value="1"/>
</dbReference>
<dbReference type="InterPro" id="IPR011335">
    <property type="entry name" value="Restrct_endonuc-II-like"/>
</dbReference>
<protein>
    <submittedName>
        <fullName evidence="2">Uma2 family endonuclease</fullName>
    </submittedName>
</protein>
<dbReference type="EMBL" id="JAIBOA010000022">
    <property type="protein sequence ID" value="MBW8486254.1"/>
    <property type="molecule type" value="Genomic_DNA"/>
</dbReference>
<keyword evidence="3" id="KW-1185">Reference proteome</keyword>
<feature type="domain" description="Putative restriction endonuclease" evidence="1">
    <location>
        <begin position="32"/>
        <end position="205"/>
    </location>
</feature>
<dbReference type="InterPro" id="IPR008538">
    <property type="entry name" value="Uma2"/>
</dbReference>
<evidence type="ECO:0000313" key="2">
    <source>
        <dbReference type="EMBL" id="MBW8486254.1"/>
    </source>
</evidence>
<proteinExistence type="predicted"/>
<name>A0ABS7G0L4_9ACTN</name>
<dbReference type="PANTHER" id="PTHR35400">
    <property type="entry name" value="SLR1083 PROTEIN"/>
    <property type="match status" value="1"/>
</dbReference>
<dbReference type="Pfam" id="PF05685">
    <property type="entry name" value="Uma2"/>
    <property type="match status" value="1"/>
</dbReference>
<sequence length="216" mass="24085">MDTLRITYLVPTDAAQVYDLWVDDALDGLFPFPEGSRVEVVEGEVVVSPAPSPAHNGIVMDVSREFHRAEILRPGFPWDVDINSGLTMTGSLKGFVPDLAVLDRDTLRRVRDGRVKKIVAEEVELVVEVTSPRNADTDRRPGARLPGNKWSCYAAVGIPYYLLVDRDPQAARSVLYSIPDEGTAAYLHEEEWPFGETVHLPDPFALDIDTTAWLPW</sequence>
<organism evidence="2 3">
    <name type="scientific">Actinomadura parmotrematis</name>
    <dbReference type="NCBI Taxonomy" id="2864039"/>
    <lineage>
        <taxon>Bacteria</taxon>
        <taxon>Bacillati</taxon>
        <taxon>Actinomycetota</taxon>
        <taxon>Actinomycetes</taxon>
        <taxon>Streptosporangiales</taxon>
        <taxon>Thermomonosporaceae</taxon>
        <taxon>Actinomadura</taxon>
    </lineage>
</organism>
<dbReference type="GO" id="GO:0004519">
    <property type="term" value="F:endonuclease activity"/>
    <property type="evidence" value="ECO:0007669"/>
    <property type="project" value="UniProtKB-KW"/>
</dbReference>
<keyword evidence="2" id="KW-0255">Endonuclease</keyword>
<comment type="caution">
    <text evidence="2">The sequence shown here is derived from an EMBL/GenBank/DDBJ whole genome shotgun (WGS) entry which is preliminary data.</text>
</comment>
<accession>A0ABS7G0L4</accession>
<dbReference type="Gene3D" id="3.90.1570.10">
    <property type="entry name" value="tt1808, chain A"/>
    <property type="match status" value="1"/>
</dbReference>